<feature type="domain" description="Guanylate cyclase" evidence="3">
    <location>
        <begin position="297"/>
        <end position="424"/>
    </location>
</feature>
<dbReference type="Proteomes" id="UP000218113">
    <property type="component" value="Unassembled WGS sequence"/>
</dbReference>
<dbReference type="InterPro" id="IPR001054">
    <property type="entry name" value="A/G_cyclase"/>
</dbReference>
<evidence type="ECO:0000256" key="2">
    <source>
        <dbReference type="SAM" id="Phobius"/>
    </source>
</evidence>
<dbReference type="CDD" id="cd07302">
    <property type="entry name" value="CHD"/>
    <property type="match status" value="1"/>
</dbReference>
<organism evidence="4 5">
    <name type="scientific">SAR324 cluster bacterium</name>
    <dbReference type="NCBI Taxonomy" id="2024889"/>
    <lineage>
        <taxon>Bacteria</taxon>
        <taxon>Deltaproteobacteria</taxon>
        <taxon>SAR324 cluster</taxon>
    </lineage>
</organism>
<reference evidence="5" key="1">
    <citation type="submission" date="2017-08" db="EMBL/GenBank/DDBJ databases">
        <title>A dynamic microbial community with high functional redundancy inhabits the cold, oxic subseafloor aquifer.</title>
        <authorList>
            <person name="Tully B.J."/>
            <person name="Wheat C.G."/>
            <person name="Glazer B.T."/>
            <person name="Huber J.A."/>
        </authorList>
    </citation>
    <scope>NUCLEOTIDE SEQUENCE [LARGE SCALE GENOMIC DNA]</scope>
</reference>
<comment type="caution">
    <text evidence="4">The sequence shown here is derived from an EMBL/GenBank/DDBJ whole genome shotgun (WGS) entry which is preliminary data.</text>
</comment>
<dbReference type="PANTHER" id="PTHR43081">
    <property type="entry name" value="ADENYLATE CYCLASE, TERMINAL-DIFFERENTIATION SPECIFIC-RELATED"/>
    <property type="match status" value="1"/>
</dbReference>
<dbReference type="GO" id="GO:0009190">
    <property type="term" value="P:cyclic nucleotide biosynthetic process"/>
    <property type="evidence" value="ECO:0007669"/>
    <property type="project" value="InterPro"/>
</dbReference>
<evidence type="ECO:0000259" key="3">
    <source>
        <dbReference type="PROSITE" id="PS50125"/>
    </source>
</evidence>
<proteinExistence type="predicted"/>
<feature type="transmembrane region" description="Helical" evidence="2">
    <location>
        <begin position="195"/>
        <end position="214"/>
    </location>
</feature>
<keyword evidence="2" id="KW-1133">Transmembrane helix</keyword>
<feature type="compositionally biased region" description="Polar residues" evidence="1">
    <location>
        <begin position="551"/>
        <end position="566"/>
    </location>
</feature>
<dbReference type="EMBL" id="NVSR01000120">
    <property type="protein sequence ID" value="PCI24684.1"/>
    <property type="molecule type" value="Genomic_DNA"/>
</dbReference>
<sequence length="566" mass="63216">MSDTKGTAIMELPSYNLKLALKATLIVSFFVVSTLVLINQFFLERFADIKIKQVQVIGKATARLVTGLALEDIRRGSPDSLKKTLEDINQEIIKSNHGLLQISVILRSNGTYYSSTNQAFHGKKVHPSLYKKIQKNKQWSTVVQKLQYKQKQQIVPVLQFLQNIPDPQNLKGPPVATTHILFDYSQVLNSTRWELLIIGALILLVALVAIWWLLIPVSLFHRALAQGLLQIGQNKSSVHLPERFSNDFGPLYRVFHHLNHTLKAQSSRKALNAVAELGDNKQPALTADTARRKIHATCLCARIPGIYGKIKSSVPDEVFRFVDEYLASFHKTIQEHGGQLVRVQGDKIFCLFEGVNAVDNAIRASLKSNHIWRDINHERMVLNQSILEFGIGLHTAPAVLGTFKKVLGEYSILGEAPDTAAYLCSNAGTEEILISLPMIEQAKGSFSSQPLISFNSKSIAEKLEIFVLQNLPRGREANQIPEEGKALAGTDNVEPASIPNMLEETYEFSPLEAVDDQFEVFIEELPPLKEFPPSISGELEEEKPKVEQEESSMWDQFSISSSSGKK</sequence>
<dbReference type="Gene3D" id="3.30.70.1230">
    <property type="entry name" value="Nucleotide cyclase"/>
    <property type="match status" value="1"/>
</dbReference>
<accession>A0A2A4SU65</accession>
<dbReference type="SUPFAM" id="SSF55073">
    <property type="entry name" value="Nucleotide cyclase"/>
    <property type="match status" value="1"/>
</dbReference>
<evidence type="ECO:0000313" key="4">
    <source>
        <dbReference type="EMBL" id="PCI24684.1"/>
    </source>
</evidence>
<feature type="region of interest" description="Disordered" evidence="1">
    <location>
        <begin position="529"/>
        <end position="566"/>
    </location>
</feature>
<dbReference type="PANTHER" id="PTHR43081:SF1">
    <property type="entry name" value="ADENYLATE CYCLASE, TERMINAL-DIFFERENTIATION SPECIFIC"/>
    <property type="match status" value="1"/>
</dbReference>
<dbReference type="InterPro" id="IPR029787">
    <property type="entry name" value="Nucleotide_cyclase"/>
</dbReference>
<gene>
    <name evidence="4" type="ORF">COB67_11440</name>
</gene>
<evidence type="ECO:0000256" key="1">
    <source>
        <dbReference type="SAM" id="MobiDB-lite"/>
    </source>
</evidence>
<dbReference type="Pfam" id="PF00211">
    <property type="entry name" value="Guanylate_cyc"/>
    <property type="match status" value="1"/>
</dbReference>
<keyword evidence="2" id="KW-0812">Transmembrane</keyword>
<dbReference type="AlphaFoldDB" id="A0A2A4SU65"/>
<dbReference type="GO" id="GO:0035556">
    <property type="term" value="P:intracellular signal transduction"/>
    <property type="evidence" value="ECO:0007669"/>
    <property type="project" value="InterPro"/>
</dbReference>
<feature type="transmembrane region" description="Helical" evidence="2">
    <location>
        <begin position="20"/>
        <end position="43"/>
    </location>
</feature>
<dbReference type="InterPro" id="IPR050697">
    <property type="entry name" value="Adenylyl/Guanylyl_Cyclase_3/4"/>
</dbReference>
<protein>
    <recommendedName>
        <fullName evidence="3">Guanylate cyclase domain-containing protein</fullName>
    </recommendedName>
</protein>
<keyword evidence="2" id="KW-0472">Membrane</keyword>
<dbReference type="GO" id="GO:0004016">
    <property type="term" value="F:adenylate cyclase activity"/>
    <property type="evidence" value="ECO:0007669"/>
    <property type="project" value="UniProtKB-ARBA"/>
</dbReference>
<evidence type="ECO:0000313" key="5">
    <source>
        <dbReference type="Proteomes" id="UP000218113"/>
    </source>
</evidence>
<name>A0A2A4SU65_9DELT</name>
<dbReference type="PROSITE" id="PS50125">
    <property type="entry name" value="GUANYLATE_CYCLASE_2"/>
    <property type="match status" value="1"/>
</dbReference>